<dbReference type="FunFam" id="2.70.98.10:FF:000003">
    <property type="entry name" value="Aldose 1-epimerase"/>
    <property type="match status" value="1"/>
</dbReference>
<protein>
    <recommendedName>
        <fullName evidence="13">Aldose 1-epimerase</fullName>
        <ecNumber evidence="13">5.1.3.3</ecNumber>
    </recommendedName>
</protein>
<evidence type="ECO:0000256" key="12">
    <source>
        <dbReference type="ARBA" id="ARBA00045743"/>
    </source>
</evidence>
<comment type="pathway">
    <text evidence="5 13">Carbohydrate metabolism; hexose metabolism.</text>
</comment>
<dbReference type="InterPro" id="IPR018052">
    <property type="entry name" value="Ald1_epimerase_CS"/>
</dbReference>
<evidence type="ECO:0000256" key="7">
    <source>
        <dbReference type="ARBA" id="ARBA00011245"/>
    </source>
</evidence>
<dbReference type="InterPro" id="IPR014718">
    <property type="entry name" value="GH-type_carb-bd"/>
</dbReference>
<dbReference type="EMBL" id="OV651822">
    <property type="protein sequence ID" value="CAH1100885.1"/>
    <property type="molecule type" value="Genomic_DNA"/>
</dbReference>
<dbReference type="CDD" id="cd09019">
    <property type="entry name" value="galactose_mutarotase_like"/>
    <property type="match status" value="1"/>
</dbReference>
<feature type="binding site" evidence="15">
    <location>
        <position position="254"/>
    </location>
    <ligand>
        <name>beta-D-galactose</name>
        <dbReference type="ChEBI" id="CHEBI:27667"/>
    </ligand>
</feature>
<dbReference type="Pfam" id="PF01263">
    <property type="entry name" value="Aldose_epim"/>
    <property type="match status" value="1"/>
</dbReference>
<dbReference type="InterPro" id="IPR015443">
    <property type="entry name" value="Aldose_1-epimerase"/>
</dbReference>
<dbReference type="OrthoDB" id="274691at2759"/>
<evidence type="ECO:0000256" key="9">
    <source>
        <dbReference type="ARBA" id="ARBA00022553"/>
    </source>
</evidence>
<reference evidence="17" key="1">
    <citation type="submission" date="2022-01" db="EMBL/GenBank/DDBJ databases">
        <authorList>
            <person name="King R."/>
        </authorList>
    </citation>
    <scope>NUCLEOTIDE SEQUENCE</scope>
</reference>
<dbReference type="GO" id="GO:0033499">
    <property type="term" value="P:galactose catabolic process via UDP-galactose, Leloir pathway"/>
    <property type="evidence" value="ECO:0007669"/>
    <property type="project" value="TreeGrafter"/>
</dbReference>
<evidence type="ECO:0000256" key="11">
    <source>
        <dbReference type="ARBA" id="ARBA00023277"/>
    </source>
</evidence>
<dbReference type="InterPro" id="IPR008183">
    <property type="entry name" value="Aldose_1/G6P_1-epimerase"/>
</dbReference>
<comment type="subunit">
    <text evidence="7">Monomer.</text>
</comment>
<dbReference type="NCBIfam" id="NF008277">
    <property type="entry name" value="PRK11055.1"/>
    <property type="match status" value="1"/>
</dbReference>
<dbReference type="PIRSF" id="PIRSF005096">
    <property type="entry name" value="GALM"/>
    <property type="match status" value="1"/>
</dbReference>
<comment type="similarity">
    <text evidence="6 13">Belongs to the aldose epimerase family.</text>
</comment>
<keyword evidence="10 13" id="KW-0413">Isomerase</keyword>
<keyword evidence="8" id="KW-0963">Cytoplasm</keyword>
<evidence type="ECO:0000256" key="2">
    <source>
        <dbReference type="ARBA" id="ARBA00001712"/>
    </source>
</evidence>
<feature type="active site" description="Proton donor" evidence="14">
    <location>
        <position position="185"/>
    </location>
</feature>
<evidence type="ECO:0000256" key="1">
    <source>
        <dbReference type="ARBA" id="ARBA00001614"/>
    </source>
</evidence>
<dbReference type="PROSITE" id="PS00545">
    <property type="entry name" value="ALDOSE_1_EPIMERASE"/>
    <property type="match status" value="1"/>
</dbReference>
<feature type="active site" description="Proton acceptor" evidence="14">
    <location>
        <position position="321"/>
    </location>
</feature>
<dbReference type="PANTHER" id="PTHR10091:SF0">
    <property type="entry name" value="GALACTOSE MUTAROTASE"/>
    <property type="match status" value="1"/>
</dbReference>
<feature type="binding site" evidence="16">
    <location>
        <begin position="89"/>
        <end position="90"/>
    </location>
    <ligand>
        <name>beta-D-galactose</name>
        <dbReference type="ChEBI" id="CHEBI:27667"/>
    </ligand>
</feature>
<evidence type="ECO:0000256" key="5">
    <source>
        <dbReference type="ARBA" id="ARBA00005028"/>
    </source>
</evidence>
<comment type="catalytic activity">
    <reaction evidence="1 13">
        <text>alpha-D-glucose = beta-D-glucose</text>
        <dbReference type="Rhea" id="RHEA:10264"/>
        <dbReference type="ChEBI" id="CHEBI:15903"/>
        <dbReference type="ChEBI" id="CHEBI:17925"/>
        <dbReference type="EC" id="5.1.3.3"/>
    </reaction>
</comment>
<gene>
    <name evidence="17" type="ORF">PSYICH_LOCUS1922</name>
</gene>
<dbReference type="GO" id="GO:0004034">
    <property type="term" value="F:aldose 1-epimerase activity"/>
    <property type="evidence" value="ECO:0007669"/>
    <property type="project" value="UniProtKB-EC"/>
</dbReference>
<accession>A0A9P0CJ94</accession>
<dbReference type="InterPro" id="IPR047215">
    <property type="entry name" value="Galactose_mutarotase-like"/>
</dbReference>
<evidence type="ECO:0000256" key="16">
    <source>
        <dbReference type="PIRSR" id="PIRSR005096-3"/>
    </source>
</evidence>
<evidence type="ECO:0000313" key="17">
    <source>
        <dbReference type="EMBL" id="CAH1100885.1"/>
    </source>
</evidence>
<dbReference type="GO" id="GO:0030246">
    <property type="term" value="F:carbohydrate binding"/>
    <property type="evidence" value="ECO:0007669"/>
    <property type="project" value="InterPro"/>
</dbReference>
<dbReference type="InterPro" id="IPR011013">
    <property type="entry name" value="Gal_mutarotase_sf_dom"/>
</dbReference>
<evidence type="ECO:0000256" key="15">
    <source>
        <dbReference type="PIRSR" id="PIRSR005096-2"/>
    </source>
</evidence>
<evidence type="ECO:0000256" key="8">
    <source>
        <dbReference type="ARBA" id="ARBA00022490"/>
    </source>
</evidence>
<name>A0A9P0CJ94_9CUCU</name>
<feature type="binding site" evidence="16">
    <location>
        <begin position="185"/>
        <end position="187"/>
    </location>
    <ligand>
        <name>beta-D-galactose</name>
        <dbReference type="ChEBI" id="CHEBI:27667"/>
    </ligand>
</feature>
<dbReference type="AlphaFoldDB" id="A0A9P0CJ94"/>
<dbReference type="EC" id="5.1.3.3" evidence="13"/>
<comment type="pathway">
    <text evidence="4">Carbohydrate metabolism; galactose metabolism.</text>
</comment>
<dbReference type="Gene3D" id="2.70.98.10">
    <property type="match status" value="1"/>
</dbReference>
<evidence type="ECO:0000256" key="4">
    <source>
        <dbReference type="ARBA" id="ARBA00004947"/>
    </source>
</evidence>
<sequence>MSGVKLTKDVFGEIKDSKTRQIKTVSRFTWTNANKVSVQVINYGGYITSIKVPDKNGKIDDITIGFKDIESYLKPENRYFGATIGRVANRIGKAKMEIDGIVYGLAANNGENHLHGGVVGFDKVIWDATMKGTKLTLSYHSADLEENYPGDLITNVTFELTNESEFIIDYKAVTTKICPVNMTNHSYFNLAGNGTGAEELYKHIVCINADKITEVVEAIPTGKLTSVLGTAFDLRVPTELGQVINKVPNAPGFDHNFCISKGSKQDNAFLASVYHPGSERVMEVYSNQPGVQFYTGNFLPKEDVLKGKDGFIKKHGALCLETQKYPDSVHHDNFPTTIIYPGEQYHHSVIFKFFVKT</sequence>
<dbReference type="PANTHER" id="PTHR10091">
    <property type="entry name" value="ALDOSE-1-EPIMERASE"/>
    <property type="match status" value="1"/>
</dbReference>
<evidence type="ECO:0000313" key="18">
    <source>
        <dbReference type="Proteomes" id="UP001153636"/>
    </source>
</evidence>
<comment type="catalytic activity">
    <reaction evidence="2">
        <text>alpha-D-galactose = beta-D-galactose</text>
        <dbReference type="Rhea" id="RHEA:28675"/>
        <dbReference type="ChEBI" id="CHEBI:27667"/>
        <dbReference type="ChEBI" id="CHEBI:28061"/>
        <dbReference type="EC" id="5.1.3.3"/>
    </reaction>
    <physiologicalReaction direction="right-to-left" evidence="2">
        <dbReference type="Rhea" id="RHEA:28677"/>
    </physiologicalReaction>
</comment>
<keyword evidence="11 13" id="KW-0119">Carbohydrate metabolism</keyword>
<evidence type="ECO:0000256" key="10">
    <source>
        <dbReference type="ARBA" id="ARBA00023235"/>
    </source>
</evidence>
<evidence type="ECO:0000256" key="13">
    <source>
        <dbReference type="PIRNR" id="PIRNR005096"/>
    </source>
</evidence>
<dbReference type="GO" id="GO:0006006">
    <property type="term" value="P:glucose metabolic process"/>
    <property type="evidence" value="ECO:0007669"/>
    <property type="project" value="TreeGrafter"/>
</dbReference>
<dbReference type="GO" id="GO:0005737">
    <property type="term" value="C:cytoplasm"/>
    <property type="evidence" value="ECO:0007669"/>
    <property type="project" value="UniProtKB-SubCell"/>
</dbReference>
<keyword evidence="9" id="KW-0597">Phosphoprotein</keyword>
<dbReference type="SUPFAM" id="SSF74650">
    <property type="entry name" value="Galactose mutarotase-like"/>
    <property type="match status" value="1"/>
</dbReference>
<keyword evidence="18" id="KW-1185">Reference proteome</keyword>
<comment type="function">
    <text evidence="12">Mutarotase that catalyzes the interconversion of beta-D-galactose and alpha-D-galactose during galactose metabolism. Beta-D-galactose is metabolized in the liver into glucose 1-phosphate, the primary metabolic fuel, by the action of four enzymes that constitute the Leloir pathway: GALM, GALK1 (galactokinase), GALT (galactose-1-phosphate uridylyltransferase) and GALE (UDP-galactose-4'-epimerase). Involved in the maintenance of the equilibrium between the beta- and alpha-anomers of galactose, therefore ensuring a sufficient supply of the alpha-anomer for GALK1. Also active on D-glucose although shows a preference for galactose over glucose.</text>
</comment>
<dbReference type="Proteomes" id="UP001153636">
    <property type="component" value="Chromosome 10"/>
</dbReference>
<evidence type="ECO:0000256" key="14">
    <source>
        <dbReference type="PIRSR" id="PIRSR005096-1"/>
    </source>
</evidence>
<evidence type="ECO:0000256" key="3">
    <source>
        <dbReference type="ARBA" id="ARBA00004496"/>
    </source>
</evidence>
<organism evidence="17 18">
    <name type="scientific">Psylliodes chrysocephalus</name>
    <dbReference type="NCBI Taxonomy" id="3402493"/>
    <lineage>
        <taxon>Eukaryota</taxon>
        <taxon>Metazoa</taxon>
        <taxon>Ecdysozoa</taxon>
        <taxon>Arthropoda</taxon>
        <taxon>Hexapoda</taxon>
        <taxon>Insecta</taxon>
        <taxon>Pterygota</taxon>
        <taxon>Neoptera</taxon>
        <taxon>Endopterygota</taxon>
        <taxon>Coleoptera</taxon>
        <taxon>Polyphaga</taxon>
        <taxon>Cucujiformia</taxon>
        <taxon>Chrysomeloidea</taxon>
        <taxon>Chrysomelidae</taxon>
        <taxon>Galerucinae</taxon>
        <taxon>Alticini</taxon>
        <taxon>Psylliodes</taxon>
    </lineage>
</organism>
<evidence type="ECO:0000256" key="6">
    <source>
        <dbReference type="ARBA" id="ARBA00006206"/>
    </source>
</evidence>
<comment type="subcellular location">
    <subcellularLocation>
        <location evidence="3">Cytoplasm</location>
    </subcellularLocation>
</comment>
<proteinExistence type="inferred from homology"/>